<dbReference type="GO" id="GO:0016780">
    <property type="term" value="F:phosphotransferase activity, for other substituted phosphate groups"/>
    <property type="evidence" value="ECO:0007669"/>
    <property type="project" value="InterPro"/>
</dbReference>
<evidence type="ECO:0000256" key="9">
    <source>
        <dbReference type="ARBA" id="ARBA00023209"/>
    </source>
</evidence>
<organism evidence="13">
    <name type="scientific">uncultured Solirubrobacteraceae bacterium</name>
    <dbReference type="NCBI Taxonomy" id="1162706"/>
    <lineage>
        <taxon>Bacteria</taxon>
        <taxon>Bacillati</taxon>
        <taxon>Actinomycetota</taxon>
        <taxon>Thermoleophilia</taxon>
        <taxon>Solirubrobacterales</taxon>
        <taxon>Solirubrobacteraceae</taxon>
        <taxon>environmental samples</taxon>
    </lineage>
</organism>
<dbReference type="GO" id="GO:0046474">
    <property type="term" value="P:glycerophospholipid biosynthetic process"/>
    <property type="evidence" value="ECO:0007669"/>
    <property type="project" value="TreeGrafter"/>
</dbReference>
<dbReference type="PANTHER" id="PTHR14269">
    <property type="entry name" value="CDP-DIACYLGLYCEROL--GLYCEROL-3-PHOSPHATE 3-PHOSPHATIDYLTRANSFERASE-RELATED"/>
    <property type="match status" value="1"/>
</dbReference>
<evidence type="ECO:0000256" key="11">
    <source>
        <dbReference type="RuleBase" id="RU003750"/>
    </source>
</evidence>
<dbReference type="InterPro" id="IPR048254">
    <property type="entry name" value="CDP_ALCOHOL_P_TRANSF_CS"/>
</dbReference>
<evidence type="ECO:0000256" key="1">
    <source>
        <dbReference type="ARBA" id="ARBA00004141"/>
    </source>
</evidence>
<dbReference type="Pfam" id="PF01066">
    <property type="entry name" value="CDP-OH_P_transf"/>
    <property type="match status" value="1"/>
</dbReference>
<dbReference type="Gene3D" id="1.20.120.1760">
    <property type="match status" value="1"/>
</dbReference>
<keyword evidence="5 12" id="KW-0812">Transmembrane</keyword>
<evidence type="ECO:0000256" key="8">
    <source>
        <dbReference type="ARBA" id="ARBA00023136"/>
    </source>
</evidence>
<accession>A0A6J4SHT7</accession>
<evidence type="ECO:0000256" key="12">
    <source>
        <dbReference type="SAM" id="Phobius"/>
    </source>
</evidence>
<dbReference type="GO" id="GO:0016020">
    <property type="term" value="C:membrane"/>
    <property type="evidence" value="ECO:0007669"/>
    <property type="project" value="UniProtKB-SubCell"/>
</dbReference>
<keyword evidence="9" id="KW-0594">Phospholipid biosynthesis</keyword>
<evidence type="ECO:0000313" key="13">
    <source>
        <dbReference type="EMBL" id="CAA9499356.1"/>
    </source>
</evidence>
<comment type="subcellular location">
    <subcellularLocation>
        <location evidence="1">Membrane</location>
        <topology evidence="1">Multi-pass membrane protein</topology>
    </subcellularLocation>
</comment>
<comment type="similarity">
    <text evidence="2 11">Belongs to the CDP-alcohol phosphatidyltransferase class-I family.</text>
</comment>
<evidence type="ECO:0000256" key="5">
    <source>
        <dbReference type="ARBA" id="ARBA00022692"/>
    </source>
</evidence>
<keyword evidence="8 12" id="KW-0472">Membrane</keyword>
<feature type="transmembrane region" description="Helical" evidence="12">
    <location>
        <begin position="158"/>
        <end position="177"/>
    </location>
</feature>
<reference evidence="13" key="1">
    <citation type="submission" date="2020-02" db="EMBL/GenBank/DDBJ databases">
        <authorList>
            <person name="Meier V. D."/>
        </authorList>
    </citation>
    <scope>NUCLEOTIDE SEQUENCE</scope>
    <source>
        <strain evidence="13">AVDCRST_MAG69</strain>
    </source>
</reference>
<keyword evidence="6 12" id="KW-1133">Transmembrane helix</keyword>
<keyword evidence="3" id="KW-0444">Lipid biosynthesis</keyword>
<name>A0A6J4SHT7_9ACTN</name>
<gene>
    <name evidence="13" type="ORF">AVDCRST_MAG69-1788</name>
</gene>
<protein>
    <recommendedName>
        <fullName evidence="14">CDP-diacylglycerol--glycerol-3-phosphate 3-phosphatidyltransferase</fullName>
    </recommendedName>
</protein>
<keyword evidence="10" id="KW-1208">Phospholipid metabolism</keyword>
<dbReference type="AlphaFoldDB" id="A0A6J4SHT7"/>
<evidence type="ECO:0000256" key="7">
    <source>
        <dbReference type="ARBA" id="ARBA00023098"/>
    </source>
</evidence>
<evidence type="ECO:0000256" key="10">
    <source>
        <dbReference type="ARBA" id="ARBA00023264"/>
    </source>
</evidence>
<evidence type="ECO:0000256" key="2">
    <source>
        <dbReference type="ARBA" id="ARBA00010441"/>
    </source>
</evidence>
<dbReference type="PANTHER" id="PTHR14269:SF62">
    <property type="entry name" value="CDP-DIACYLGLYCEROL--GLYCEROL-3-PHOSPHATE 3-PHOSPHATIDYLTRANSFERASE 1, CHLOROPLASTIC"/>
    <property type="match status" value="1"/>
</dbReference>
<dbReference type="PROSITE" id="PS00379">
    <property type="entry name" value="CDP_ALCOHOL_P_TRANSF"/>
    <property type="match status" value="1"/>
</dbReference>
<keyword evidence="7" id="KW-0443">Lipid metabolism</keyword>
<dbReference type="InterPro" id="IPR043130">
    <property type="entry name" value="CDP-OH_PTrfase_TM_dom"/>
</dbReference>
<feature type="transmembrane region" description="Helical" evidence="12">
    <location>
        <begin position="70"/>
        <end position="93"/>
    </location>
</feature>
<evidence type="ECO:0000256" key="6">
    <source>
        <dbReference type="ARBA" id="ARBA00022989"/>
    </source>
</evidence>
<dbReference type="InterPro" id="IPR050324">
    <property type="entry name" value="CDP-alcohol_PTase-I"/>
</dbReference>
<keyword evidence="4 11" id="KW-0808">Transferase</keyword>
<evidence type="ECO:0000256" key="3">
    <source>
        <dbReference type="ARBA" id="ARBA00022516"/>
    </source>
</evidence>
<evidence type="ECO:0008006" key="14">
    <source>
        <dbReference type="Google" id="ProtNLM"/>
    </source>
</evidence>
<sequence length="220" mass="24180">MARPPVERRPRLSLGRLAGLDRSGPMPAQTRRGQPLRPWTLPNLIGYLRLGLLPLFLIIAFSSPDGRDRVAALLFAGIAASDYIDGIVARVTGQYSRMGALMDPLVDRLLVISGVLVCWHFELLPRWALGVLAVREVAMLALAQWALRHGLELRINWFGRWGVWPAMAAPFLAMAGADTAAEVCLYVGLALALVATALYLLAGRRVLEHRRRRDAPSSEG</sequence>
<evidence type="ECO:0000256" key="4">
    <source>
        <dbReference type="ARBA" id="ARBA00022679"/>
    </source>
</evidence>
<dbReference type="InterPro" id="IPR000462">
    <property type="entry name" value="CDP-OH_P_trans"/>
</dbReference>
<feature type="transmembrane region" description="Helical" evidence="12">
    <location>
        <begin position="44"/>
        <end position="64"/>
    </location>
</feature>
<dbReference type="EMBL" id="CADCVP010000189">
    <property type="protein sequence ID" value="CAA9499356.1"/>
    <property type="molecule type" value="Genomic_DNA"/>
</dbReference>
<feature type="transmembrane region" description="Helical" evidence="12">
    <location>
        <begin position="183"/>
        <end position="202"/>
    </location>
</feature>
<proteinExistence type="inferred from homology"/>